<dbReference type="InterPro" id="IPR000214">
    <property type="entry name" value="Znf_DNA_glyclase/AP_lyase"/>
</dbReference>
<accession>A0A0G0N6Q8</accession>
<keyword evidence="13" id="KW-0511">Multifunctional enzyme</keyword>
<proteinExistence type="inferred from homology"/>
<evidence type="ECO:0000256" key="2">
    <source>
        <dbReference type="ARBA" id="ARBA00001947"/>
    </source>
</evidence>
<reference evidence="19 20" key="1">
    <citation type="journal article" date="2015" name="Nature">
        <title>rRNA introns, odd ribosomes, and small enigmatic genomes across a large radiation of phyla.</title>
        <authorList>
            <person name="Brown C.T."/>
            <person name="Hug L.A."/>
            <person name="Thomas B.C."/>
            <person name="Sharon I."/>
            <person name="Castelle C.J."/>
            <person name="Singh A."/>
            <person name="Wilkins M.J."/>
            <person name="Williams K.H."/>
            <person name="Banfield J.F."/>
        </authorList>
    </citation>
    <scope>NUCLEOTIDE SEQUENCE [LARGE SCALE GENOMIC DNA]</scope>
</reference>
<dbReference type="Pfam" id="PF01149">
    <property type="entry name" value="Fapy_DNA_glyco"/>
    <property type="match status" value="1"/>
</dbReference>
<evidence type="ECO:0000256" key="1">
    <source>
        <dbReference type="ARBA" id="ARBA00001668"/>
    </source>
</evidence>
<dbReference type="AlphaFoldDB" id="A0A0G0N6Q8"/>
<evidence type="ECO:0000256" key="11">
    <source>
        <dbReference type="ARBA" id="ARBA00023204"/>
    </source>
</evidence>
<dbReference type="Pfam" id="PF06831">
    <property type="entry name" value="H2TH"/>
    <property type="match status" value="1"/>
</dbReference>
<dbReference type="InterPro" id="IPR010663">
    <property type="entry name" value="Znf_FPG/IleRS"/>
</dbReference>
<evidence type="ECO:0000256" key="14">
    <source>
        <dbReference type="ARBA" id="ARBA00023295"/>
    </source>
</evidence>
<name>A0A0G0N6Q8_9BACT</name>
<comment type="cofactor">
    <cofactor evidence="2">
        <name>Zn(2+)</name>
        <dbReference type="ChEBI" id="CHEBI:29105"/>
    </cofactor>
</comment>
<dbReference type="Gene3D" id="1.10.8.50">
    <property type="match status" value="1"/>
</dbReference>
<dbReference type="InterPro" id="IPR035937">
    <property type="entry name" value="FPG_N"/>
</dbReference>
<evidence type="ECO:0000256" key="7">
    <source>
        <dbReference type="ARBA" id="ARBA00022771"/>
    </source>
</evidence>
<dbReference type="SUPFAM" id="SSF57716">
    <property type="entry name" value="Glucocorticoid receptor-like (DNA-binding domain)"/>
    <property type="match status" value="1"/>
</dbReference>
<protein>
    <submittedName>
        <fullName evidence="19">Formamidopyrimidine-DNA glycosylase</fullName>
    </submittedName>
</protein>
<feature type="domain" description="Formamidopyrimidine-DNA glycosylase catalytic" evidence="18">
    <location>
        <begin position="2"/>
        <end position="123"/>
    </location>
</feature>
<keyword evidence="14" id="KW-0326">Glycosidase</keyword>
<dbReference type="SMART" id="SM00898">
    <property type="entry name" value="Fapy_DNA_glyco"/>
    <property type="match status" value="1"/>
</dbReference>
<comment type="catalytic activity">
    <reaction evidence="1">
        <text>Hydrolysis of DNA containing ring-opened 7-methylguanine residues, releasing 2,6-diamino-4-hydroxy-5-(N-methyl)formamidopyrimidine.</text>
        <dbReference type="EC" id="3.2.2.23"/>
    </reaction>
</comment>
<sequence>MPELPEVESIKIQLNKFLVGHRVSGVDVRFPKAFQGDEKSLIGGKVKQARRFGKVTVIDFDNGYSLVIHIKLTGQLIYRGPNLKTPPKLSPKIFGGLDGKHTVVIFRLDRGGKLYYNDFRKFGWLKIVKTKEVGNIDFIKKLGPEPLGSLTHPKFKEITGSTGRAIKTLIMDQSKMAGVGNIYANDALYLAKIHPERKANSLTEDEVKTLYEAVEKVLRRGLKYGGASELSFVTPDGSDGKYQEHTLIYGKTGEKCKRCGGVIKKNTVGGRGTYFCPSCQPA</sequence>
<keyword evidence="9" id="KW-0862">Zinc</keyword>
<evidence type="ECO:0000313" key="20">
    <source>
        <dbReference type="Proteomes" id="UP000034246"/>
    </source>
</evidence>
<comment type="caution">
    <text evidence="19">The sequence shown here is derived from an EMBL/GenBank/DDBJ whole genome shotgun (WGS) entry which is preliminary data.</text>
</comment>
<dbReference type="PANTHER" id="PTHR22993">
    <property type="entry name" value="FORMAMIDOPYRIMIDINE-DNA GLYCOSYLASE"/>
    <property type="match status" value="1"/>
</dbReference>
<comment type="similarity">
    <text evidence="3">Belongs to the FPG family.</text>
</comment>
<keyword evidence="5" id="KW-0479">Metal-binding</keyword>
<evidence type="ECO:0000256" key="8">
    <source>
        <dbReference type="ARBA" id="ARBA00022801"/>
    </source>
</evidence>
<evidence type="ECO:0000256" key="13">
    <source>
        <dbReference type="ARBA" id="ARBA00023268"/>
    </source>
</evidence>
<dbReference type="CDD" id="cd08966">
    <property type="entry name" value="EcFpg-like_N"/>
    <property type="match status" value="1"/>
</dbReference>
<evidence type="ECO:0000259" key="18">
    <source>
        <dbReference type="PROSITE" id="PS51068"/>
    </source>
</evidence>
<dbReference type="Proteomes" id="UP000034246">
    <property type="component" value="Unassembled WGS sequence"/>
</dbReference>
<dbReference type="EMBL" id="LBWP01000002">
    <property type="protein sequence ID" value="KKR11869.1"/>
    <property type="molecule type" value="Genomic_DNA"/>
</dbReference>
<dbReference type="GO" id="GO:0140078">
    <property type="term" value="F:class I DNA-(apurinic or apyrimidinic site) endonuclease activity"/>
    <property type="evidence" value="ECO:0007669"/>
    <property type="project" value="UniProtKB-EC"/>
</dbReference>
<keyword evidence="8" id="KW-0378">Hydrolase</keyword>
<evidence type="ECO:0000256" key="9">
    <source>
        <dbReference type="ARBA" id="ARBA00022833"/>
    </source>
</evidence>
<dbReference type="NCBIfam" id="NF002211">
    <property type="entry name" value="PRK01103.1"/>
    <property type="match status" value="1"/>
</dbReference>
<dbReference type="InterPro" id="IPR020629">
    <property type="entry name" value="FPG_Glyclase"/>
</dbReference>
<dbReference type="PATRIC" id="fig|1618550.3.peg.154"/>
<evidence type="ECO:0000256" key="15">
    <source>
        <dbReference type="ARBA" id="ARBA00044632"/>
    </source>
</evidence>
<keyword evidence="11" id="KW-0234">DNA repair</keyword>
<keyword evidence="12" id="KW-0456">Lyase</keyword>
<keyword evidence="7 16" id="KW-0863">Zinc-finger</keyword>
<feature type="domain" description="FPG-type" evidence="17">
    <location>
        <begin position="247"/>
        <end position="281"/>
    </location>
</feature>
<dbReference type="PROSITE" id="PS51068">
    <property type="entry name" value="FPG_CAT"/>
    <property type="match status" value="1"/>
</dbReference>
<evidence type="ECO:0000313" key="19">
    <source>
        <dbReference type="EMBL" id="KKR11869.1"/>
    </source>
</evidence>
<evidence type="ECO:0000256" key="5">
    <source>
        <dbReference type="ARBA" id="ARBA00022723"/>
    </source>
</evidence>
<dbReference type="STRING" id="1618550.UT39_C0002G0050"/>
<dbReference type="SUPFAM" id="SSF46946">
    <property type="entry name" value="S13-like H2TH domain"/>
    <property type="match status" value="1"/>
</dbReference>
<gene>
    <name evidence="19" type="ORF">UT39_C0002G0050</name>
</gene>
<evidence type="ECO:0000256" key="4">
    <source>
        <dbReference type="ARBA" id="ARBA00011245"/>
    </source>
</evidence>
<dbReference type="InterPro" id="IPR012319">
    <property type="entry name" value="FPG_cat"/>
</dbReference>
<dbReference type="NCBIfam" id="TIGR00577">
    <property type="entry name" value="fpg"/>
    <property type="match status" value="1"/>
</dbReference>
<dbReference type="GO" id="GO:0003684">
    <property type="term" value="F:damaged DNA binding"/>
    <property type="evidence" value="ECO:0007669"/>
    <property type="project" value="InterPro"/>
</dbReference>
<dbReference type="GO" id="GO:0008270">
    <property type="term" value="F:zinc ion binding"/>
    <property type="evidence" value="ECO:0007669"/>
    <property type="project" value="UniProtKB-KW"/>
</dbReference>
<dbReference type="PANTHER" id="PTHR22993:SF9">
    <property type="entry name" value="FORMAMIDOPYRIMIDINE-DNA GLYCOSYLASE"/>
    <property type="match status" value="1"/>
</dbReference>
<dbReference type="PROSITE" id="PS51066">
    <property type="entry name" value="ZF_FPG_2"/>
    <property type="match status" value="1"/>
</dbReference>
<dbReference type="GO" id="GO:0034039">
    <property type="term" value="F:8-oxo-7,8-dihydroguanine DNA N-glycosylase activity"/>
    <property type="evidence" value="ECO:0007669"/>
    <property type="project" value="TreeGrafter"/>
</dbReference>
<organism evidence="19 20">
    <name type="scientific">Candidatus Woesebacteria bacterium GW2011_GWA1_39_21</name>
    <dbReference type="NCBI Taxonomy" id="1618550"/>
    <lineage>
        <taxon>Bacteria</taxon>
        <taxon>Candidatus Woeseibacteriota</taxon>
    </lineage>
</organism>
<dbReference type="SUPFAM" id="SSF81624">
    <property type="entry name" value="N-terminal domain of MutM-like DNA repair proteins"/>
    <property type="match status" value="1"/>
</dbReference>
<dbReference type="InterPro" id="IPR010979">
    <property type="entry name" value="Ribosomal_uS13-like_H2TH"/>
</dbReference>
<dbReference type="Pfam" id="PF06827">
    <property type="entry name" value="zf-FPG_IleRS"/>
    <property type="match status" value="1"/>
</dbReference>
<dbReference type="PROSITE" id="PS01242">
    <property type="entry name" value="ZF_FPG_1"/>
    <property type="match status" value="1"/>
</dbReference>
<keyword evidence="10" id="KW-0238">DNA-binding</keyword>
<dbReference type="Gene3D" id="3.20.190.10">
    <property type="entry name" value="MutM-like, N-terminal"/>
    <property type="match status" value="1"/>
</dbReference>
<evidence type="ECO:0000256" key="10">
    <source>
        <dbReference type="ARBA" id="ARBA00023125"/>
    </source>
</evidence>
<keyword evidence="6" id="KW-0227">DNA damage</keyword>
<evidence type="ECO:0000256" key="12">
    <source>
        <dbReference type="ARBA" id="ARBA00023239"/>
    </source>
</evidence>
<evidence type="ECO:0000256" key="6">
    <source>
        <dbReference type="ARBA" id="ARBA00022763"/>
    </source>
</evidence>
<dbReference type="FunFam" id="1.10.8.50:FF:000003">
    <property type="entry name" value="Formamidopyrimidine-DNA glycosylase"/>
    <property type="match status" value="1"/>
</dbReference>
<comment type="catalytic activity">
    <reaction evidence="15">
        <text>2'-deoxyribonucleotide-(2'-deoxyribose 5'-phosphate)-2'-deoxyribonucleotide-DNA = a 3'-end 2'-deoxyribonucleotide-(2,3-dehydro-2,3-deoxyribose 5'-phosphate)-DNA + a 5'-end 5'-phospho-2'-deoxyribonucleoside-DNA + H(+)</text>
        <dbReference type="Rhea" id="RHEA:66592"/>
        <dbReference type="Rhea" id="RHEA-COMP:13180"/>
        <dbReference type="Rhea" id="RHEA-COMP:16897"/>
        <dbReference type="Rhea" id="RHEA-COMP:17067"/>
        <dbReference type="ChEBI" id="CHEBI:15378"/>
        <dbReference type="ChEBI" id="CHEBI:136412"/>
        <dbReference type="ChEBI" id="CHEBI:157695"/>
        <dbReference type="ChEBI" id="CHEBI:167181"/>
        <dbReference type="EC" id="4.2.99.18"/>
    </reaction>
</comment>
<dbReference type="InterPro" id="IPR015887">
    <property type="entry name" value="DNA_glyclase_Znf_dom_DNA_BS"/>
</dbReference>
<dbReference type="GO" id="GO:0006284">
    <property type="term" value="P:base-excision repair"/>
    <property type="evidence" value="ECO:0007669"/>
    <property type="project" value="InterPro"/>
</dbReference>
<dbReference type="InterPro" id="IPR015886">
    <property type="entry name" value="H2TH_FPG"/>
</dbReference>
<dbReference type="SMART" id="SM01232">
    <property type="entry name" value="H2TH"/>
    <property type="match status" value="1"/>
</dbReference>
<comment type="subunit">
    <text evidence="4">Monomer.</text>
</comment>
<evidence type="ECO:0000256" key="3">
    <source>
        <dbReference type="ARBA" id="ARBA00009409"/>
    </source>
</evidence>
<evidence type="ECO:0000256" key="16">
    <source>
        <dbReference type="PROSITE-ProRule" id="PRU00391"/>
    </source>
</evidence>
<evidence type="ECO:0000259" key="17">
    <source>
        <dbReference type="PROSITE" id="PS51066"/>
    </source>
</evidence>